<organism evidence="1 2">
    <name type="scientific">Ensete ventricosum</name>
    <name type="common">Abyssinian banana</name>
    <name type="synonym">Musa ensete</name>
    <dbReference type="NCBI Taxonomy" id="4639"/>
    <lineage>
        <taxon>Eukaryota</taxon>
        <taxon>Viridiplantae</taxon>
        <taxon>Streptophyta</taxon>
        <taxon>Embryophyta</taxon>
        <taxon>Tracheophyta</taxon>
        <taxon>Spermatophyta</taxon>
        <taxon>Magnoliopsida</taxon>
        <taxon>Liliopsida</taxon>
        <taxon>Zingiberales</taxon>
        <taxon>Musaceae</taxon>
        <taxon>Ensete</taxon>
    </lineage>
</organism>
<evidence type="ECO:0000313" key="1">
    <source>
        <dbReference type="EMBL" id="RRT35634.1"/>
    </source>
</evidence>
<dbReference type="Proteomes" id="UP000287651">
    <property type="component" value="Unassembled WGS sequence"/>
</dbReference>
<protein>
    <submittedName>
        <fullName evidence="1">Uncharacterized protein</fullName>
    </submittedName>
</protein>
<evidence type="ECO:0000313" key="2">
    <source>
        <dbReference type="Proteomes" id="UP000287651"/>
    </source>
</evidence>
<sequence length="110" mass="12268">MRMTPIPTLDVSAPFTNIWPRFRNASVGVDSIVIVRTIVPLGQGGIFVHSERGDVLVSWSLANDPSLTLILPLEGLELLAITSYRSKVIISEDFEHHDLLLGKYWKSPEI</sequence>
<proteinExistence type="predicted"/>
<dbReference type="AlphaFoldDB" id="A0A426X841"/>
<name>A0A426X841_ENSVE</name>
<gene>
    <name evidence="1" type="ORF">B296_00025220</name>
</gene>
<reference evidence="1 2" key="1">
    <citation type="journal article" date="2014" name="Agronomy (Basel)">
        <title>A Draft Genome Sequence for Ensete ventricosum, the Drought-Tolerant Tree Against Hunger.</title>
        <authorList>
            <person name="Harrison J."/>
            <person name="Moore K.A."/>
            <person name="Paszkiewicz K."/>
            <person name="Jones T."/>
            <person name="Grant M."/>
            <person name="Ambacheew D."/>
            <person name="Muzemil S."/>
            <person name="Studholme D.J."/>
        </authorList>
    </citation>
    <scope>NUCLEOTIDE SEQUENCE [LARGE SCALE GENOMIC DNA]</scope>
</reference>
<dbReference type="EMBL" id="AMZH03024737">
    <property type="protein sequence ID" value="RRT35634.1"/>
    <property type="molecule type" value="Genomic_DNA"/>
</dbReference>
<accession>A0A426X841</accession>
<comment type="caution">
    <text evidence="1">The sequence shown here is derived from an EMBL/GenBank/DDBJ whole genome shotgun (WGS) entry which is preliminary data.</text>
</comment>